<dbReference type="PANTHER" id="PTHR11760">
    <property type="entry name" value="30S/40S RIBOSOMAL PROTEIN S3"/>
    <property type="match status" value="1"/>
</dbReference>
<dbReference type="InterPro" id="IPR018280">
    <property type="entry name" value="Ribosomal_uS3_CS"/>
</dbReference>
<evidence type="ECO:0000256" key="5">
    <source>
        <dbReference type="HAMAP-Rule" id="MF_01309"/>
    </source>
</evidence>
<comment type="subcellular location">
    <subcellularLocation>
        <location evidence="5 7">Plastid</location>
        <location evidence="5 7">Chloroplast</location>
    </subcellularLocation>
</comment>
<evidence type="ECO:0000256" key="4">
    <source>
        <dbReference type="ARBA" id="ARBA00035154"/>
    </source>
</evidence>
<dbReference type="PANTHER" id="PTHR11760:SF19">
    <property type="entry name" value="SMALL RIBOSOMAL SUBUNIT PROTEIN US3C"/>
    <property type="match status" value="1"/>
</dbReference>
<evidence type="ECO:0000256" key="1">
    <source>
        <dbReference type="ARBA" id="ARBA00010761"/>
    </source>
</evidence>
<dbReference type="InterPro" id="IPR057258">
    <property type="entry name" value="Ribosomal_uS3"/>
</dbReference>
<dbReference type="GO" id="GO:0009507">
    <property type="term" value="C:chloroplast"/>
    <property type="evidence" value="ECO:0007669"/>
    <property type="project" value="UniProtKB-SubCell"/>
</dbReference>
<dbReference type="Gene3D" id="3.30.1140.32">
    <property type="entry name" value="Ribosomal protein S3, C-terminal domain"/>
    <property type="match status" value="1"/>
</dbReference>
<proteinExistence type="inferred from homology"/>
<dbReference type="Pfam" id="PF00189">
    <property type="entry name" value="Ribosomal_S3_C"/>
    <property type="match status" value="1"/>
</dbReference>
<comment type="similarity">
    <text evidence="1 5 6">Belongs to the universal ribosomal protein uS3 family.</text>
</comment>
<name>A0A1D8RDN9_9STRA</name>
<dbReference type="HAMAP" id="MF_01309_B">
    <property type="entry name" value="Ribosomal_uS3_B"/>
    <property type="match status" value="1"/>
</dbReference>
<dbReference type="InterPro" id="IPR001351">
    <property type="entry name" value="Ribosomal_uS3_C"/>
</dbReference>
<dbReference type="PROSITE" id="PS00548">
    <property type="entry name" value="RIBOSOMAL_S3"/>
    <property type="match status" value="1"/>
</dbReference>
<dbReference type="SUPFAM" id="SSF54814">
    <property type="entry name" value="Prokaryotic type KH domain (KH-domain type II)"/>
    <property type="match status" value="1"/>
</dbReference>
<comment type="subunit">
    <text evidence="5 7">Part of the 30S ribosomal subunit.</text>
</comment>
<evidence type="ECO:0000256" key="6">
    <source>
        <dbReference type="RuleBase" id="RU003624"/>
    </source>
</evidence>
<keyword evidence="3 5" id="KW-0687">Ribonucleoprotein</keyword>
<keyword evidence="7 9" id="KW-0150">Chloroplast</keyword>
<dbReference type="GO" id="GO:0003723">
    <property type="term" value="F:RNA binding"/>
    <property type="evidence" value="ECO:0007669"/>
    <property type="project" value="InterPro"/>
</dbReference>
<dbReference type="InterPro" id="IPR036419">
    <property type="entry name" value="Ribosomal_S3_C_sf"/>
</dbReference>
<dbReference type="GO" id="GO:0022627">
    <property type="term" value="C:cytosolic small ribosomal subunit"/>
    <property type="evidence" value="ECO:0007669"/>
    <property type="project" value="TreeGrafter"/>
</dbReference>
<keyword evidence="2 5" id="KW-0689">Ribosomal protein</keyword>
<organism evidence="9">
    <name type="scientific">Vischeria sp. CAUP Q 202</name>
    <dbReference type="NCBI Taxonomy" id="1805947"/>
    <lineage>
        <taxon>Eukaryota</taxon>
        <taxon>Sar</taxon>
        <taxon>Stramenopiles</taxon>
        <taxon>Ochrophyta</taxon>
        <taxon>Eustigmatophyceae</taxon>
        <taxon>Eustigmatales</taxon>
        <taxon>Chlorobotryaceae</taxon>
        <taxon>Vischeria</taxon>
    </lineage>
</organism>
<evidence type="ECO:0000259" key="8">
    <source>
        <dbReference type="Pfam" id="PF00189"/>
    </source>
</evidence>
<dbReference type="InterPro" id="IPR005704">
    <property type="entry name" value="Ribosomal_uS3_bac-typ"/>
</dbReference>
<geneLocation type="chloroplast" evidence="9"/>
<dbReference type="AlphaFoldDB" id="A0A1D8RDN9"/>
<dbReference type="GO" id="GO:0003735">
    <property type="term" value="F:structural constituent of ribosome"/>
    <property type="evidence" value="ECO:0007669"/>
    <property type="project" value="InterPro"/>
</dbReference>
<feature type="domain" description="Small ribosomal subunit protein uS3 C-terminal" evidence="8">
    <location>
        <begin position="135"/>
        <end position="224"/>
    </location>
</feature>
<dbReference type="NCBIfam" id="TIGR01009">
    <property type="entry name" value="rpsC_bact"/>
    <property type="match status" value="1"/>
</dbReference>
<dbReference type="SUPFAM" id="SSF54821">
    <property type="entry name" value="Ribosomal protein S3 C-terminal domain"/>
    <property type="match status" value="1"/>
</dbReference>
<protein>
    <recommendedName>
        <fullName evidence="4 5">Small ribosomal subunit protein uS3c</fullName>
    </recommendedName>
</protein>
<keyword evidence="7 9" id="KW-0934">Plastid</keyword>
<dbReference type="GO" id="GO:0006412">
    <property type="term" value="P:translation"/>
    <property type="evidence" value="ECO:0007669"/>
    <property type="project" value="UniProtKB-UniRule"/>
</dbReference>
<dbReference type="EMBL" id="KX839261">
    <property type="protein sequence ID" value="AOW70853.1"/>
    <property type="molecule type" value="Genomic_DNA"/>
</dbReference>
<dbReference type="InterPro" id="IPR009019">
    <property type="entry name" value="KH_sf_prok-type"/>
</dbReference>
<evidence type="ECO:0000313" key="9">
    <source>
        <dbReference type="EMBL" id="AOW70853.1"/>
    </source>
</evidence>
<evidence type="ECO:0000256" key="2">
    <source>
        <dbReference type="ARBA" id="ARBA00022980"/>
    </source>
</evidence>
<gene>
    <name evidence="5 9" type="primary">rps3</name>
</gene>
<sequence length="227" mass="26226">MGQKVHPLGFRLGITEEHKTKWYANFSNYANQLKLTDELRNVWINLLKELSKKQLEEITDRTNIVITYPPTRNQIQITIFCVNPELVISDLKTIPYYIRLSKSLGKELLQRNLVVILKKVKTPFIEPNFLLQSVSKKLEKRMPFRRAIRSTLTDFKKGGKQAKLDPRQKGIKIQVAGRLNGAEIARTEWVREGKVPLHTLQAKLEYSTARAQTIYGILGLKIWICKG</sequence>
<evidence type="ECO:0000256" key="7">
    <source>
        <dbReference type="RuleBase" id="RU003626"/>
    </source>
</evidence>
<accession>A0A1D8RDN9</accession>
<reference evidence="9" key="1">
    <citation type="submission" date="2016-09" db="EMBL/GenBank/DDBJ databases">
        <title>The plastid genome of some eustigmatophyte algae harbours a bacteria-derived six-gene cluster for biosynthesis of a novel secondary metabolite.</title>
        <authorList>
            <person name="Yurchenko T."/>
            <person name="Sevcikova T."/>
            <person name="Strnad H."/>
            <person name="Butenko A."/>
            <person name="Elias M."/>
        </authorList>
    </citation>
    <scope>NUCLEOTIDE SEQUENCE</scope>
</reference>
<evidence type="ECO:0000256" key="3">
    <source>
        <dbReference type="ARBA" id="ARBA00023274"/>
    </source>
</evidence>